<dbReference type="PANTHER" id="PTHR39585">
    <property type="entry name" value="FAD ASSEMBLY FACTOR SDHE"/>
    <property type="match status" value="1"/>
</dbReference>
<evidence type="ECO:0000256" key="1">
    <source>
        <dbReference type="ARBA" id="ARBA00004496"/>
    </source>
</evidence>
<sequence length="98" mass="11542">MTTHTNDNPLTPDQRARVKWACRRGMKELDLALMPFFDYEYDDLSYDEQVDFIRLLEHPDPDLFNWLMNKGLPQDEALQATIELIQNKNKQRGAVPYA</sequence>
<dbReference type="Gene3D" id="1.10.150.250">
    <property type="entry name" value="Flavinator of succinate dehydrogenase"/>
    <property type="match status" value="1"/>
</dbReference>
<evidence type="ECO:0000256" key="3">
    <source>
        <dbReference type="ARBA" id="ARBA00019418"/>
    </source>
</evidence>
<dbReference type="AlphaFoldDB" id="A0A1I0B829"/>
<keyword evidence="4" id="KW-0963">Cytoplasm</keyword>
<dbReference type="OrthoDB" id="9180899at2"/>
<evidence type="ECO:0000313" key="7">
    <source>
        <dbReference type="Proteomes" id="UP000242642"/>
    </source>
</evidence>
<dbReference type="Pfam" id="PF03937">
    <property type="entry name" value="Sdh5"/>
    <property type="match status" value="1"/>
</dbReference>
<gene>
    <name evidence="6" type="ORF">SAMN02583745_01160</name>
</gene>
<dbReference type="SUPFAM" id="SSF109910">
    <property type="entry name" value="YgfY-like"/>
    <property type="match status" value="1"/>
</dbReference>
<dbReference type="InterPro" id="IPR050531">
    <property type="entry name" value="SdhE_FAD_assembly_factor"/>
</dbReference>
<accession>A0A1I0B829</accession>
<dbReference type="Proteomes" id="UP000242642">
    <property type="component" value="Unassembled WGS sequence"/>
</dbReference>
<dbReference type="GO" id="GO:0005737">
    <property type="term" value="C:cytoplasm"/>
    <property type="evidence" value="ECO:0007669"/>
    <property type="project" value="UniProtKB-SubCell"/>
</dbReference>
<evidence type="ECO:0000256" key="4">
    <source>
        <dbReference type="ARBA" id="ARBA00022490"/>
    </source>
</evidence>
<name>A0A1I0B829_9GAMM</name>
<dbReference type="FunFam" id="1.10.150.250:FF:000001">
    <property type="entry name" value="FAD assembly factor SdhE"/>
    <property type="match status" value="1"/>
</dbReference>
<dbReference type="PANTHER" id="PTHR39585:SF1">
    <property type="entry name" value="FAD ASSEMBLY FACTOR SDHE"/>
    <property type="match status" value="1"/>
</dbReference>
<dbReference type="GO" id="GO:0034552">
    <property type="term" value="P:respiratory chain complex II assembly"/>
    <property type="evidence" value="ECO:0007669"/>
    <property type="project" value="UniProtKB-ARBA"/>
</dbReference>
<dbReference type="GO" id="GO:0006105">
    <property type="term" value="P:succinate metabolic process"/>
    <property type="evidence" value="ECO:0007669"/>
    <property type="project" value="TreeGrafter"/>
</dbReference>
<evidence type="ECO:0000256" key="2">
    <source>
        <dbReference type="ARBA" id="ARBA00008571"/>
    </source>
</evidence>
<protein>
    <recommendedName>
        <fullName evidence="3">FAD assembly factor SdhE</fullName>
    </recommendedName>
</protein>
<dbReference type="NCBIfam" id="NF008130">
    <property type="entry name" value="PRK10878.1"/>
    <property type="match status" value="1"/>
</dbReference>
<keyword evidence="5" id="KW-0143">Chaperone</keyword>
<dbReference type="RefSeq" id="WP_093318528.1">
    <property type="nucleotide sequence ID" value="NZ_FOHV01000007.1"/>
</dbReference>
<reference evidence="7" key="1">
    <citation type="submission" date="2016-10" db="EMBL/GenBank/DDBJ databases">
        <authorList>
            <person name="Varghese N."/>
            <person name="Submissions S."/>
        </authorList>
    </citation>
    <scope>NUCLEOTIDE SEQUENCE [LARGE SCALE GENOMIC DNA]</scope>
    <source>
        <strain evidence="7">DSM 18579</strain>
    </source>
</reference>
<comment type="subcellular location">
    <subcellularLocation>
        <location evidence="1">Cytoplasm</location>
    </subcellularLocation>
</comment>
<organism evidence="6 7">
    <name type="scientific">Thorsellia anophelis DSM 18579</name>
    <dbReference type="NCBI Taxonomy" id="1123402"/>
    <lineage>
        <taxon>Bacteria</taxon>
        <taxon>Pseudomonadati</taxon>
        <taxon>Pseudomonadota</taxon>
        <taxon>Gammaproteobacteria</taxon>
        <taxon>Enterobacterales</taxon>
        <taxon>Thorselliaceae</taxon>
        <taxon>Thorsellia</taxon>
    </lineage>
</organism>
<keyword evidence="7" id="KW-1185">Reference proteome</keyword>
<dbReference type="STRING" id="1123402.SAMN02583745_01160"/>
<dbReference type="InterPro" id="IPR005631">
    <property type="entry name" value="SDH"/>
</dbReference>
<proteinExistence type="inferred from homology"/>
<comment type="similarity">
    <text evidence="2">Belongs to the SdhE FAD assembly factor family.</text>
</comment>
<evidence type="ECO:0000256" key="5">
    <source>
        <dbReference type="ARBA" id="ARBA00023186"/>
    </source>
</evidence>
<dbReference type="InterPro" id="IPR036714">
    <property type="entry name" value="SDH_sf"/>
</dbReference>
<dbReference type="EMBL" id="FOHV01000007">
    <property type="protein sequence ID" value="SET02297.1"/>
    <property type="molecule type" value="Genomic_DNA"/>
</dbReference>
<evidence type="ECO:0000313" key="6">
    <source>
        <dbReference type="EMBL" id="SET02297.1"/>
    </source>
</evidence>